<gene>
    <name evidence="4" type="ORF">ONB1V03_LOCUS1268</name>
</gene>
<dbReference type="Proteomes" id="UP000728032">
    <property type="component" value="Unassembled WGS sequence"/>
</dbReference>
<protein>
    <recommendedName>
        <fullName evidence="3">RRM domain-containing protein</fullName>
    </recommendedName>
</protein>
<feature type="compositionally biased region" description="Basic and acidic residues" evidence="2">
    <location>
        <begin position="59"/>
        <end position="70"/>
    </location>
</feature>
<dbReference type="PANTHER" id="PTHR22014">
    <property type="entry name" value="RNA-BINDING PROTEIN 33"/>
    <property type="match status" value="1"/>
</dbReference>
<proteinExistence type="predicted"/>
<feature type="compositionally biased region" description="Pro residues" evidence="2">
    <location>
        <begin position="167"/>
        <end position="178"/>
    </location>
</feature>
<feature type="region of interest" description="Disordered" evidence="2">
    <location>
        <begin position="575"/>
        <end position="603"/>
    </location>
</feature>
<dbReference type="OrthoDB" id="6514954at2759"/>
<feature type="compositionally biased region" description="Low complexity" evidence="2">
    <location>
        <begin position="440"/>
        <end position="456"/>
    </location>
</feature>
<dbReference type="SUPFAM" id="SSF54928">
    <property type="entry name" value="RNA-binding domain, RBD"/>
    <property type="match status" value="1"/>
</dbReference>
<dbReference type="AlphaFoldDB" id="A0A7R9QBN2"/>
<evidence type="ECO:0000256" key="1">
    <source>
        <dbReference type="ARBA" id="ARBA00022884"/>
    </source>
</evidence>
<dbReference type="CDD" id="cd00590">
    <property type="entry name" value="RRM_SF"/>
    <property type="match status" value="1"/>
</dbReference>
<feature type="compositionally biased region" description="Polar residues" evidence="2">
    <location>
        <begin position="117"/>
        <end position="131"/>
    </location>
</feature>
<dbReference type="InterPro" id="IPR000504">
    <property type="entry name" value="RRM_dom"/>
</dbReference>
<dbReference type="PANTHER" id="PTHR22014:SF2">
    <property type="entry name" value="RNA-BINDING PROTEIN 33"/>
    <property type="match status" value="1"/>
</dbReference>
<dbReference type="Pfam" id="PF00076">
    <property type="entry name" value="RRM_1"/>
    <property type="match status" value="1"/>
</dbReference>
<name>A0A7R9QBN2_9ACAR</name>
<feature type="compositionally biased region" description="Acidic residues" evidence="2">
    <location>
        <begin position="1"/>
        <end position="29"/>
    </location>
</feature>
<keyword evidence="1" id="KW-0694">RNA-binding</keyword>
<dbReference type="InterPro" id="IPR012677">
    <property type="entry name" value="Nucleotide-bd_a/b_plait_sf"/>
</dbReference>
<dbReference type="EMBL" id="CAJPVJ010000195">
    <property type="protein sequence ID" value="CAG2161664.1"/>
    <property type="molecule type" value="Genomic_DNA"/>
</dbReference>
<keyword evidence="5" id="KW-1185">Reference proteome</keyword>
<reference evidence="4" key="1">
    <citation type="submission" date="2020-11" db="EMBL/GenBank/DDBJ databases">
        <authorList>
            <person name="Tran Van P."/>
        </authorList>
    </citation>
    <scope>NUCLEOTIDE SEQUENCE</scope>
</reference>
<feature type="region of interest" description="Disordered" evidence="2">
    <location>
        <begin position="1"/>
        <end position="178"/>
    </location>
</feature>
<feature type="compositionally biased region" description="Basic residues" evidence="2">
    <location>
        <begin position="99"/>
        <end position="111"/>
    </location>
</feature>
<feature type="region of interest" description="Disordered" evidence="2">
    <location>
        <begin position="436"/>
        <end position="504"/>
    </location>
</feature>
<dbReference type="Gene3D" id="3.30.70.330">
    <property type="match status" value="1"/>
</dbReference>
<dbReference type="InterPro" id="IPR035979">
    <property type="entry name" value="RBD_domain_sf"/>
</dbReference>
<evidence type="ECO:0000256" key="2">
    <source>
        <dbReference type="SAM" id="MobiDB-lite"/>
    </source>
</evidence>
<sequence>MEEEDVLQLLTGDDEFDADIDADAEEELLREDSDVNASHKHQMETNESIDDEEDDEDRDDGRRGRFKSERIMSLVSVPSRRHEIPDTLESVKVNEKNHQNRSHYNNRRHNSSHNSNPQKYRNSHPNHTTNDAHNRHNNYRQNQGLLPLPQPMGSQPMVVQHSSPLHPQQPPPHPQPPQQRMPLIGPNIANMYGQPTNANPIPNSVNTIHVNPHFRARVPNQFDLSQSVRPLDQPFRPQVPVGLQSRHQFPQQNVNTSQQMLFNPQMNHQMRPQFIGNNNSYNDQTIPQMPPQLRPQQQQQPLIQHPPQQQHNQHFQQMDTQWRGGGNVHNMYPMQHNLGQQLIPQQMSMNRPPNAMMNVSQPPLPQQQQHNFVPNNNHSYNTNYQQNQQLMGGPTQPIQTSHPTHPMHNSYNTPQHYQLMDNQQRFPVQHNYNQIPTLGQQNSQPFQSPPNQQMFNKPNHHNMNQMKPIVNKRPAFQSQSSQERPNRGFGGEQQHPRGTDSLKAAQLRTKRAKQLLTKKQQNIKEVPIVRNTGAAPVVENQQQRANKEIEAAVGVDEEYKKKMEEQKRLREEILRKKEERRKATAAQRLRASGGGPPVPQLPPMKAPVVQPNTAVRPPQQQQIATLLNRSPQLMKQLPQQTARRVMIPTTNTNSKPVLNRVVVNPNQKRSVLIKGLAASTNEMAIRRLCKPIGAIESCKIVTIGGQRSGTVTFMRRQDAVAFQTKYERTLLDLCVIQVSLI</sequence>
<accession>A0A7R9QBN2</accession>
<dbReference type="EMBL" id="OC915020">
    <property type="protein sequence ID" value="CAD7638197.1"/>
    <property type="molecule type" value="Genomic_DNA"/>
</dbReference>
<evidence type="ECO:0000313" key="5">
    <source>
        <dbReference type="Proteomes" id="UP000728032"/>
    </source>
</evidence>
<dbReference type="GO" id="GO:0003723">
    <property type="term" value="F:RNA binding"/>
    <property type="evidence" value="ECO:0007669"/>
    <property type="project" value="UniProtKB-KW"/>
</dbReference>
<evidence type="ECO:0000259" key="3">
    <source>
        <dbReference type="SMART" id="SM00360"/>
    </source>
</evidence>
<organism evidence="4">
    <name type="scientific">Oppiella nova</name>
    <dbReference type="NCBI Taxonomy" id="334625"/>
    <lineage>
        <taxon>Eukaryota</taxon>
        <taxon>Metazoa</taxon>
        <taxon>Ecdysozoa</taxon>
        <taxon>Arthropoda</taxon>
        <taxon>Chelicerata</taxon>
        <taxon>Arachnida</taxon>
        <taxon>Acari</taxon>
        <taxon>Acariformes</taxon>
        <taxon>Sarcoptiformes</taxon>
        <taxon>Oribatida</taxon>
        <taxon>Brachypylina</taxon>
        <taxon>Oppioidea</taxon>
        <taxon>Oppiidae</taxon>
        <taxon>Oppiella</taxon>
    </lineage>
</organism>
<feature type="domain" description="RRM" evidence="3">
    <location>
        <begin position="670"/>
        <end position="739"/>
    </location>
</feature>
<dbReference type="SMART" id="SM00360">
    <property type="entry name" value="RRM"/>
    <property type="match status" value="1"/>
</dbReference>
<feature type="compositionally biased region" description="Acidic residues" evidence="2">
    <location>
        <begin position="47"/>
        <end position="58"/>
    </location>
</feature>
<evidence type="ECO:0000313" key="4">
    <source>
        <dbReference type="EMBL" id="CAD7638197.1"/>
    </source>
</evidence>
<dbReference type="InterPro" id="IPR039878">
    <property type="entry name" value="RBM33"/>
</dbReference>